<dbReference type="Proteomes" id="UP001165063">
    <property type="component" value="Unassembled WGS sequence"/>
</dbReference>
<accession>A0A9W6YXF4</accession>
<organism evidence="2 3">
    <name type="scientific">Ambrosiozyma monospora</name>
    <name type="common">Yeast</name>
    <name type="synonym">Endomycopsis monosporus</name>
    <dbReference type="NCBI Taxonomy" id="43982"/>
    <lineage>
        <taxon>Eukaryota</taxon>
        <taxon>Fungi</taxon>
        <taxon>Dikarya</taxon>
        <taxon>Ascomycota</taxon>
        <taxon>Saccharomycotina</taxon>
        <taxon>Pichiomycetes</taxon>
        <taxon>Pichiales</taxon>
        <taxon>Pichiaceae</taxon>
        <taxon>Ambrosiozyma</taxon>
    </lineage>
</organism>
<dbReference type="EMBL" id="BSXU01001457">
    <property type="protein sequence ID" value="GMG27626.1"/>
    <property type="molecule type" value="Genomic_DNA"/>
</dbReference>
<evidence type="ECO:0000256" key="1">
    <source>
        <dbReference type="SAM" id="MobiDB-lite"/>
    </source>
</evidence>
<protein>
    <submittedName>
        <fullName evidence="2">Unnamed protein product</fullName>
    </submittedName>
</protein>
<name>A0A9W6YXF4_AMBMO</name>
<evidence type="ECO:0000313" key="2">
    <source>
        <dbReference type="EMBL" id="GMG27626.1"/>
    </source>
</evidence>
<feature type="compositionally biased region" description="Polar residues" evidence="1">
    <location>
        <begin position="466"/>
        <end position="481"/>
    </location>
</feature>
<keyword evidence="3" id="KW-1185">Reference proteome</keyword>
<comment type="caution">
    <text evidence="2">The sequence shown here is derived from an EMBL/GenBank/DDBJ whole genome shotgun (WGS) entry which is preliminary data.</text>
</comment>
<gene>
    <name evidence="2" type="ORF">Amon01_000346200</name>
</gene>
<sequence>MSNSPSPTISYDKLVSLLPFTQRKQITTMAVKMEKAGYSQDQITKLKSLMATTMFDCKDKPSKADDSILSHLAESALTVSIEESPIYKRLDHLIDRLNLKTKTYGLAFIESTSFITQRDQLEEMVKDEDPRWYLVLKADEIPETFTGEWLIKESYSSEDHERYYSKLARELHSWLIGSVLTAVNMEIADPTDFRKMPKAVLDEVVSLQPYRVALENAIGIWTELPQATTYPMFTSRIAHVQKILRVVSKIVPEKARSDPYRFCYTVFVTFNMIQAYGSDFQDKFTDAFFEHVKKEQDFHFEDIKQIINDKNLDTRSAAPMNFNYGFHSVNAATTASSSSSTSTIVNSSYYKPTSTYSLNTPLKSIPWMNMISANLMSQGTNTIGAVTVPSSSSSPSSSNSTSVAGVFETSSMIPPASITDPTAIVLRCKKCLMLNHPVDQHYAINKETQLLQRQSQAYYEAHKSLRTSPQFMRSKANNAGTQAKKAKPAQQ</sequence>
<feature type="region of interest" description="Disordered" evidence="1">
    <location>
        <begin position="466"/>
        <end position="491"/>
    </location>
</feature>
<proteinExistence type="predicted"/>
<dbReference type="AlphaFoldDB" id="A0A9W6YXF4"/>
<evidence type="ECO:0000313" key="3">
    <source>
        <dbReference type="Proteomes" id="UP001165063"/>
    </source>
</evidence>
<reference evidence="2" key="1">
    <citation type="submission" date="2023-04" db="EMBL/GenBank/DDBJ databases">
        <title>Ambrosiozyma monospora NBRC 1965.</title>
        <authorList>
            <person name="Ichikawa N."/>
            <person name="Sato H."/>
            <person name="Tonouchi N."/>
        </authorList>
    </citation>
    <scope>NUCLEOTIDE SEQUENCE</scope>
    <source>
        <strain evidence="2">NBRC 1965</strain>
    </source>
</reference>